<reference evidence="1 2" key="1">
    <citation type="journal article" date="2019" name="Genome Biol. Evol.">
        <title>Whole-Genome Sequencing of the Giant Devil Catfish, Bagarius yarrelli.</title>
        <authorList>
            <person name="Jiang W."/>
            <person name="Lv Y."/>
            <person name="Cheng L."/>
            <person name="Yang K."/>
            <person name="Chao B."/>
            <person name="Wang X."/>
            <person name="Li Y."/>
            <person name="Pan X."/>
            <person name="You X."/>
            <person name="Zhang Y."/>
            <person name="Yang J."/>
            <person name="Li J."/>
            <person name="Zhang X."/>
            <person name="Liu S."/>
            <person name="Sun C."/>
            <person name="Yang J."/>
            <person name="Shi Q."/>
        </authorList>
    </citation>
    <scope>NUCLEOTIDE SEQUENCE [LARGE SCALE GENOMIC DNA]</scope>
    <source>
        <strain evidence="1">JWS20170419001</strain>
        <tissue evidence="1">Muscle</tissue>
    </source>
</reference>
<dbReference type="InterPro" id="IPR026784">
    <property type="entry name" value="Coact_PPARg"/>
</dbReference>
<dbReference type="Proteomes" id="UP000319801">
    <property type="component" value="Unassembled WGS sequence"/>
</dbReference>
<dbReference type="PANTHER" id="PTHR15976">
    <property type="entry name" value="CONSTITUTIVE COACTIVATOR OF PEROXISOME PROLIFERATOR-ACTIVATED RECEPTOR GAMMA"/>
    <property type="match status" value="1"/>
</dbReference>
<evidence type="ECO:0000313" key="2">
    <source>
        <dbReference type="Proteomes" id="UP000319801"/>
    </source>
</evidence>
<proteinExistence type="predicted"/>
<dbReference type="AlphaFoldDB" id="A0A556TR97"/>
<protein>
    <submittedName>
        <fullName evidence="1">Constitutive coactivator of peroxisome proliferator-activated receptor gamma</fullName>
    </submittedName>
</protein>
<gene>
    <name evidence="1" type="ORF">Baya_4586</name>
</gene>
<keyword evidence="1" id="KW-0675">Receptor</keyword>
<organism evidence="1 2">
    <name type="scientific">Bagarius yarrelli</name>
    <name type="common">Goonch</name>
    <name type="synonym">Bagrus yarrelli</name>
    <dbReference type="NCBI Taxonomy" id="175774"/>
    <lineage>
        <taxon>Eukaryota</taxon>
        <taxon>Metazoa</taxon>
        <taxon>Chordata</taxon>
        <taxon>Craniata</taxon>
        <taxon>Vertebrata</taxon>
        <taxon>Euteleostomi</taxon>
        <taxon>Actinopterygii</taxon>
        <taxon>Neopterygii</taxon>
        <taxon>Teleostei</taxon>
        <taxon>Ostariophysi</taxon>
        <taxon>Siluriformes</taxon>
        <taxon>Sisoridae</taxon>
        <taxon>Sisorinae</taxon>
        <taxon>Bagarius</taxon>
    </lineage>
</organism>
<comment type="caution">
    <text evidence="1">The sequence shown here is derived from an EMBL/GenBank/DDBJ whole genome shotgun (WGS) entry which is preliminary data.</text>
</comment>
<dbReference type="GO" id="GO:0005634">
    <property type="term" value="C:nucleus"/>
    <property type="evidence" value="ECO:0007669"/>
    <property type="project" value="TreeGrafter"/>
</dbReference>
<dbReference type="EMBL" id="VCAZ01000012">
    <property type="protein sequence ID" value="TSK42118.1"/>
    <property type="molecule type" value="Genomic_DNA"/>
</dbReference>
<sequence>MIGLRLVFYFDSTIEEQKRAEWAAKEKLVQAEGFMIYNVLKHRVVECSNTLEDKELRLPPQIVPQVDKRAVYLSSFFVRGLTYLTAANTACGFSFAINELMPWKMFNGLLFQSKYLQAHSGCAYEELLEGNGGPWMESLKENVNPNSLVPMNATIDRSPLVQPSTCKVHCTLFTHIHVHWLCSVLVCLWLNSRVRKQTLIEIFLTLSQGNSAKCSNF</sequence>
<evidence type="ECO:0000313" key="1">
    <source>
        <dbReference type="EMBL" id="TSK42118.1"/>
    </source>
</evidence>
<keyword evidence="2" id="KW-1185">Reference proteome</keyword>
<dbReference type="PANTHER" id="PTHR15976:SF17">
    <property type="entry name" value="CONSTITUTIVE COACTIVATOR OF PEROXISOME PROLIFERATOR-ACTIVATED RECEPTOR GAMMA"/>
    <property type="match status" value="1"/>
</dbReference>
<name>A0A556TR97_BAGYA</name>
<dbReference type="OrthoDB" id="25987at2759"/>
<accession>A0A556TR97</accession>